<evidence type="ECO:0000313" key="1">
    <source>
        <dbReference type="EMBL" id="MDY5133846.1"/>
    </source>
</evidence>
<comment type="caution">
    <text evidence="2">The sequence shown here is derived from an EMBL/GenBank/DDBJ whole genome shotgun (WGS) entry which is preliminary data.</text>
</comment>
<proteinExistence type="predicted"/>
<dbReference type="EMBL" id="JAWNGA010000028">
    <property type="protein sequence ID" value="MDY5133846.1"/>
    <property type="molecule type" value="Genomic_DNA"/>
</dbReference>
<reference evidence="2 3" key="1">
    <citation type="submission" date="2023-10" db="EMBL/GenBank/DDBJ databases">
        <title>Whole Genome based description of the genera Actinobaculum and Actinotignum reveals a complex phylogenetic relationship within the species included in the genus Actinotignum.</title>
        <authorList>
            <person name="Jensen C.S."/>
            <person name="Dargis R."/>
            <person name="Kemp M."/>
            <person name="Christensen J.J."/>
        </authorList>
    </citation>
    <scope>NUCLEOTIDE SEQUENCE</scope>
    <source>
        <strain evidence="2">SLA_B511</strain>
        <strain evidence="1 3">SLA_B974</strain>
    </source>
</reference>
<evidence type="ECO:0000313" key="3">
    <source>
        <dbReference type="Proteomes" id="UP001275049"/>
    </source>
</evidence>
<dbReference type="Proteomes" id="UP001275049">
    <property type="component" value="Unassembled WGS sequence"/>
</dbReference>
<protein>
    <submittedName>
        <fullName evidence="2">Uncharacterized protein</fullName>
    </submittedName>
</protein>
<dbReference type="AlphaFoldDB" id="A0AAW9I0N8"/>
<evidence type="ECO:0000313" key="4">
    <source>
        <dbReference type="Proteomes" id="UP001281731"/>
    </source>
</evidence>
<keyword evidence="3" id="KW-1185">Reference proteome</keyword>
<dbReference type="RefSeq" id="WP_320755629.1">
    <property type="nucleotide sequence ID" value="NZ_CP171105.1"/>
</dbReference>
<name>A0AAW9I0N8_9ACTO</name>
<sequence>MADSSFGLKIGLEGEREFKRAMTDINREIRVLGSEMKCNNSTDNDPT</sequence>
<accession>A0AAW9I0N8</accession>
<dbReference type="EMBL" id="JAWNGC010000016">
    <property type="protein sequence ID" value="MDY5155636.1"/>
    <property type="molecule type" value="Genomic_DNA"/>
</dbReference>
<organism evidence="2 4">
    <name type="scientific">Actinotignum urinale</name>
    <dbReference type="NCBI Taxonomy" id="190146"/>
    <lineage>
        <taxon>Bacteria</taxon>
        <taxon>Bacillati</taxon>
        <taxon>Actinomycetota</taxon>
        <taxon>Actinomycetes</taxon>
        <taxon>Actinomycetales</taxon>
        <taxon>Actinomycetaceae</taxon>
        <taxon>Actinotignum</taxon>
    </lineage>
</organism>
<dbReference type="Proteomes" id="UP001281731">
    <property type="component" value="Unassembled WGS sequence"/>
</dbReference>
<evidence type="ECO:0000313" key="2">
    <source>
        <dbReference type="EMBL" id="MDY5155636.1"/>
    </source>
</evidence>
<gene>
    <name evidence="2" type="ORF">R6G80_07900</name>
    <name evidence="1" type="ORF">R6G86_08955</name>
</gene>